<keyword evidence="1" id="KW-0547">Nucleotide-binding</keyword>
<dbReference type="PANTHER" id="PTHR10887:SF522">
    <property type="entry name" value="P-LOOP CONTAINING NUCLEOSIDE TRIPHOSPHATE HYDROLASES SUPERFAMILY PROTEIN"/>
    <property type="match status" value="1"/>
</dbReference>
<evidence type="ECO:0008006" key="10">
    <source>
        <dbReference type="Google" id="ProtNLM"/>
    </source>
</evidence>
<dbReference type="STRING" id="3871.A0A1J7IJM2"/>
<feature type="domain" description="DUF6469" evidence="7">
    <location>
        <begin position="12"/>
        <end position="130"/>
    </location>
</feature>
<dbReference type="GO" id="GO:0016787">
    <property type="term" value="F:hydrolase activity"/>
    <property type="evidence" value="ECO:0007669"/>
    <property type="project" value="UniProtKB-KW"/>
</dbReference>
<proteinExistence type="predicted"/>
<keyword evidence="3" id="KW-0347">Helicase</keyword>
<dbReference type="InterPro" id="IPR041679">
    <property type="entry name" value="DNA2/NAM7-like_C"/>
</dbReference>
<evidence type="ECO:0000313" key="9">
    <source>
        <dbReference type="Proteomes" id="UP000188354"/>
    </source>
</evidence>
<dbReference type="GO" id="GO:0004386">
    <property type="term" value="F:helicase activity"/>
    <property type="evidence" value="ECO:0007669"/>
    <property type="project" value="UniProtKB-KW"/>
</dbReference>
<dbReference type="SUPFAM" id="SSF52540">
    <property type="entry name" value="P-loop containing nucleoside triphosphate hydrolases"/>
    <property type="match status" value="1"/>
</dbReference>
<dbReference type="InterPro" id="IPR041677">
    <property type="entry name" value="DNA2/NAM7_AAA_11"/>
</dbReference>
<dbReference type="Pfam" id="PF13086">
    <property type="entry name" value="AAA_11"/>
    <property type="match status" value="1"/>
</dbReference>
<dbReference type="InterPro" id="IPR045529">
    <property type="entry name" value="DUF6469"/>
</dbReference>
<dbReference type="GO" id="GO:0005524">
    <property type="term" value="F:ATP binding"/>
    <property type="evidence" value="ECO:0007669"/>
    <property type="project" value="UniProtKB-KW"/>
</dbReference>
<dbReference type="FunFam" id="3.40.50.300:FF:000326">
    <property type="entry name" value="P-loop containing nucleoside triphosphate hydrolase"/>
    <property type="match status" value="1"/>
</dbReference>
<feature type="domain" description="DNA2/NAM7 helicase-like C-terminal" evidence="6">
    <location>
        <begin position="659"/>
        <end position="732"/>
    </location>
</feature>
<gene>
    <name evidence="8" type="ORF">TanjilG_09165</name>
</gene>
<dbReference type="Gene3D" id="3.40.50.300">
    <property type="entry name" value="P-loop containing nucleotide triphosphate hydrolases"/>
    <property type="match status" value="3"/>
</dbReference>
<evidence type="ECO:0000256" key="4">
    <source>
        <dbReference type="ARBA" id="ARBA00022840"/>
    </source>
</evidence>
<evidence type="ECO:0000259" key="6">
    <source>
        <dbReference type="Pfam" id="PF13087"/>
    </source>
</evidence>
<reference evidence="8 9" key="1">
    <citation type="journal article" date="2017" name="Plant Biotechnol. J.">
        <title>A comprehensive draft genome sequence for lupin (Lupinus angustifolius), an emerging health food: insights into plant-microbe interactions and legume evolution.</title>
        <authorList>
            <person name="Hane J.K."/>
            <person name="Ming Y."/>
            <person name="Kamphuis L.G."/>
            <person name="Nelson M.N."/>
            <person name="Garg G."/>
            <person name="Atkins C.A."/>
            <person name="Bayer P.E."/>
            <person name="Bravo A."/>
            <person name="Bringans S."/>
            <person name="Cannon S."/>
            <person name="Edwards D."/>
            <person name="Foley R."/>
            <person name="Gao L.L."/>
            <person name="Harrison M.J."/>
            <person name="Huang W."/>
            <person name="Hurgobin B."/>
            <person name="Li S."/>
            <person name="Liu C.W."/>
            <person name="McGrath A."/>
            <person name="Morahan G."/>
            <person name="Murray J."/>
            <person name="Weller J."/>
            <person name="Jian J."/>
            <person name="Singh K.B."/>
        </authorList>
    </citation>
    <scope>NUCLEOTIDE SEQUENCE [LARGE SCALE GENOMIC DNA]</scope>
    <source>
        <strain evidence="9">cv. Tanjil</strain>
        <tissue evidence="8">Whole plant</tissue>
    </source>
</reference>
<dbReference type="InterPro" id="IPR045055">
    <property type="entry name" value="DNA2/NAM7-like"/>
</dbReference>
<keyword evidence="4" id="KW-0067">ATP-binding</keyword>
<dbReference type="AlphaFoldDB" id="A0A1J7IJM2"/>
<dbReference type="Pfam" id="PF20073">
    <property type="entry name" value="DUF6469"/>
    <property type="match status" value="1"/>
</dbReference>
<name>A0A1J7IJM2_LUPAN</name>
<dbReference type="GO" id="GO:0005694">
    <property type="term" value="C:chromosome"/>
    <property type="evidence" value="ECO:0007669"/>
    <property type="project" value="UniProtKB-ARBA"/>
</dbReference>
<sequence length="919" mass="105732">MSNDLAHAPICEITDISKTRKFQLEKNLSYDLFFPREEKRVRGAYMPVVGDLIALTNVKPKCIDDLNRPYVIAYVHKMEEFEIIPSVTVLSSKLLMADGDYLMDHKKNETMFGVYLTNLTTNIRIWRSLKGQLKGRNMKIIHKVLQGHSSGNSYTCEECIVKELSSETGANTTYNDLNDSQRDAVLSCISLVKCDHMNTIKLIWGPPGTGKATTVSVMLLSLLKLNCRTLTCTPTNVAVIEIAKRVLRHVRKDRVPRFGSCYGLGDIVLFGNEKRMDMEHHQDLKDVFLDYRIETLRLCLGSWKYNLSSMISLLEDPKLFYNEYLLPLKIQNMKIEEARKNKKVDKSTIQNMKIVEARKNKKVDKSQNKKNEQAKKIQPWTFEEYISKSFHTLHEELTSSIVNMYKHLPISTISQEDMEKMFQAHDLLQSLKTFFESKNITEVFSDLKDNDSGLGCFSKWRMETKDCLHVLKQLPMKFYFFKGKLRDFCLAKACFIFCTVSSSAKLHLEEMSPIELLVIDEAAMLKECESTNPLQLRGIRHTILIGDDRQLPAMVQSKICGNAEFGRSLFERLVQLGQKKHLLNVQHRMHPTISLFPNIEFYESQIVNAESVKELSYNRSFLPGKMYGSYSFIDVPMGKEEFDDNHSRRNMVEASIVSQVFAIKKKMKLVSFSGGFEVNVRSVDGFQGGEEDVIIISTVRCNENGSIGFLSDRRRVNVALTRARHCLWILGNGTTLLNSKSVWKTLVIDAKNRGVFYKFQEDNCLLMALLYSLFEFKEMDSLQNLVSSFFTDAVWKVCFNDEFWHSMGRFGNRDTLKQVIFILEKLSSGWREINKRKQKLFNDGISSQLLQIYNVNMSLNLIWTVDIIQENLQCIQVIMVWAIVPSSSEINKIAKCVDLVYNSYITSEIDCCKYKSLQG</sequence>
<keyword evidence="9" id="KW-1185">Reference proteome</keyword>
<dbReference type="InterPro" id="IPR027417">
    <property type="entry name" value="P-loop_NTPase"/>
</dbReference>
<dbReference type="EMBL" id="CM007361">
    <property type="protein sequence ID" value="OIW18971.1"/>
    <property type="molecule type" value="Genomic_DNA"/>
</dbReference>
<feature type="domain" description="DNA2/NAM7 helicase helicase" evidence="5">
    <location>
        <begin position="177"/>
        <end position="558"/>
    </location>
</feature>
<evidence type="ECO:0000313" key="8">
    <source>
        <dbReference type="EMBL" id="OIW18971.1"/>
    </source>
</evidence>
<evidence type="ECO:0000259" key="7">
    <source>
        <dbReference type="Pfam" id="PF20073"/>
    </source>
</evidence>
<keyword evidence="2" id="KW-0378">Hydrolase</keyword>
<dbReference type="OMA" id="CESTIPF"/>
<dbReference type="CDD" id="cd18808">
    <property type="entry name" value="SF1_C_Upf1"/>
    <property type="match status" value="1"/>
</dbReference>
<evidence type="ECO:0000256" key="1">
    <source>
        <dbReference type="ARBA" id="ARBA00022741"/>
    </source>
</evidence>
<evidence type="ECO:0000256" key="3">
    <source>
        <dbReference type="ARBA" id="ARBA00022806"/>
    </source>
</evidence>
<evidence type="ECO:0000256" key="2">
    <source>
        <dbReference type="ARBA" id="ARBA00022801"/>
    </source>
</evidence>
<dbReference type="Pfam" id="PF13087">
    <property type="entry name" value="AAA_12"/>
    <property type="match status" value="1"/>
</dbReference>
<dbReference type="Proteomes" id="UP000188354">
    <property type="component" value="Chromosome LG01"/>
</dbReference>
<accession>A0A1J7IJM2</accession>
<evidence type="ECO:0000259" key="5">
    <source>
        <dbReference type="Pfam" id="PF13086"/>
    </source>
</evidence>
<dbReference type="PANTHER" id="PTHR10887">
    <property type="entry name" value="DNA2/NAM7 HELICASE FAMILY"/>
    <property type="match status" value="1"/>
</dbReference>
<organism evidence="8 9">
    <name type="scientific">Lupinus angustifolius</name>
    <name type="common">Narrow-leaved blue lupine</name>
    <dbReference type="NCBI Taxonomy" id="3871"/>
    <lineage>
        <taxon>Eukaryota</taxon>
        <taxon>Viridiplantae</taxon>
        <taxon>Streptophyta</taxon>
        <taxon>Embryophyta</taxon>
        <taxon>Tracheophyta</taxon>
        <taxon>Spermatophyta</taxon>
        <taxon>Magnoliopsida</taxon>
        <taxon>eudicotyledons</taxon>
        <taxon>Gunneridae</taxon>
        <taxon>Pentapetalae</taxon>
        <taxon>rosids</taxon>
        <taxon>fabids</taxon>
        <taxon>Fabales</taxon>
        <taxon>Fabaceae</taxon>
        <taxon>Papilionoideae</taxon>
        <taxon>50 kb inversion clade</taxon>
        <taxon>genistoids sensu lato</taxon>
        <taxon>core genistoids</taxon>
        <taxon>Genisteae</taxon>
        <taxon>Lupinus</taxon>
    </lineage>
</organism>
<protein>
    <recommendedName>
        <fullName evidence="10">Helicase ATP-binding domain-containing protein</fullName>
    </recommendedName>
</protein>
<dbReference type="InterPro" id="IPR047187">
    <property type="entry name" value="SF1_C_Upf1"/>
</dbReference>
<dbReference type="Gramene" id="OIW18971">
    <property type="protein sequence ID" value="OIW18971"/>
    <property type="gene ID" value="TanjilG_09165"/>
</dbReference>